<protein>
    <submittedName>
        <fullName evidence="2">Putative prophage protein</fullName>
    </submittedName>
</protein>
<dbReference type="InterPro" id="IPR003646">
    <property type="entry name" value="SH3-like_bac-type"/>
</dbReference>
<reference evidence="2 3" key="1">
    <citation type="journal article" date="2011" name="J. Bacteriol.">
        <title>Genome Sequence of Lactobacillus salivarius NIAS840, Isolated from Chicken Intestine.</title>
        <authorList>
            <person name="Ham J.S."/>
            <person name="Kim H.W."/>
            <person name="Seol K.H."/>
            <person name="Jang A."/>
            <person name="Jeong S.G."/>
            <person name="Oh M.H."/>
            <person name="Kim D.H."/>
            <person name="Kang D.K."/>
            <person name="Kim G.B."/>
            <person name="Cha C.J."/>
        </authorList>
    </citation>
    <scope>NUCLEOTIDE SEQUENCE [LARGE SCALE GENOMIC DNA]</scope>
    <source>
        <strain evidence="2 3">NIAS840</strain>
    </source>
</reference>
<name>F5VG98_9LACO</name>
<dbReference type="PATRIC" id="fig|1029822.3.peg.1812"/>
<gene>
    <name evidence="2" type="ORF">NIAS840_01818</name>
</gene>
<dbReference type="InterPro" id="IPR021146">
    <property type="entry name" value="Phage_gp6-like_head-tail"/>
</dbReference>
<evidence type="ECO:0000259" key="1">
    <source>
        <dbReference type="SMART" id="SM00287"/>
    </source>
</evidence>
<dbReference type="Proteomes" id="UP000006227">
    <property type="component" value="Unassembled WGS sequence"/>
</dbReference>
<proteinExistence type="predicted"/>
<feature type="domain" description="SH3b" evidence="1">
    <location>
        <begin position="87"/>
        <end position="153"/>
    </location>
</feature>
<dbReference type="Pfam" id="PF08460">
    <property type="entry name" value="SH3_5"/>
    <property type="match status" value="1"/>
</dbReference>
<sequence length="164" mass="18687">MDSVIELQDLKTMLQLNTTDQDGLLNLIIKNTTKALRFKLGLNAGKEFPQELDYIVLEVCVRRYNRLKNEGMASYSQEGESITFKSDDFDDFLSESINLRWGAKTDSDLIATLNPGDVVTYDAFSKHDGYVWLRQVRDNGQFGYLASGECDNSDKCISSWDKFE</sequence>
<dbReference type="Pfam" id="PF05135">
    <property type="entry name" value="Phage_connect_1"/>
    <property type="match status" value="1"/>
</dbReference>
<evidence type="ECO:0000313" key="2">
    <source>
        <dbReference type="EMBL" id="EGL98069.1"/>
    </source>
</evidence>
<dbReference type="SMART" id="SM00287">
    <property type="entry name" value="SH3b"/>
    <property type="match status" value="1"/>
</dbReference>
<organism evidence="2 3">
    <name type="scientific">Ligilactobacillus salivarius NIAS840</name>
    <dbReference type="NCBI Taxonomy" id="1029822"/>
    <lineage>
        <taxon>Bacteria</taxon>
        <taxon>Bacillati</taxon>
        <taxon>Bacillota</taxon>
        <taxon>Bacilli</taxon>
        <taxon>Lactobacillales</taxon>
        <taxon>Lactobacillaceae</taxon>
        <taxon>Ligilactobacillus</taxon>
    </lineage>
</organism>
<comment type="caution">
    <text evidence="2">The sequence shown here is derived from an EMBL/GenBank/DDBJ whole genome shotgun (WGS) entry which is preliminary data.</text>
</comment>
<accession>F5VG98</accession>
<dbReference type="AlphaFoldDB" id="F5VG98"/>
<evidence type="ECO:0000313" key="3">
    <source>
        <dbReference type="Proteomes" id="UP000006227"/>
    </source>
</evidence>
<dbReference type="EMBL" id="AFMN01000003">
    <property type="protein sequence ID" value="EGL98069.1"/>
    <property type="molecule type" value="Genomic_DNA"/>
</dbReference>
<dbReference type="Gene3D" id="2.30.30.40">
    <property type="entry name" value="SH3 Domains"/>
    <property type="match status" value="1"/>
</dbReference>